<keyword evidence="10" id="KW-0234">DNA repair</keyword>
<evidence type="ECO:0000256" key="1">
    <source>
        <dbReference type="ARBA" id="ARBA00001946"/>
    </source>
</evidence>
<evidence type="ECO:0000256" key="9">
    <source>
        <dbReference type="ARBA" id="ARBA00022842"/>
    </source>
</evidence>
<dbReference type="GO" id="GO:0005634">
    <property type="term" value="C:nucleus"/>
    <property type="evidence" value="ECO:0007669"/>
    <property type="project" value="UniProtKB-SubCell"/>
</dbReference>
<sequence length="1245" mass="136987">MGVKGLWSLLNPVGRPVQIESLEGKRLAIDSSIWLYQFQSTMRDKEGRVLVNAHVLGFLRRINKLLFHGIKPVFVFDGGAPALKRSTIAERKRRKVGAAFNHAKMAEKLLAAQMRREAVRVAQEGGETIPENAVYLDQLEGRPPPPARTENAASSSKTGPVNPADETPEQRRKRFKNYDRYYLPEADMPTTSTEERPDARLATEEELKQFIDEMRPEDFDVESEEFRALPTEVQYEIIGDLRVKSRQQSHKRLTEMLRAAPTALDFSKAQIKHLSQRNALTQQLLTVTDMVSKAHLTIPVKIAAERNREYVLVKKNEDEGGGWALGIREGTKEKPIVLEPETPERPGRKQPIKRESSDDDSDSGIEEVQEHRRQEMLEAIARRYAPPPKKEEKVASFGKAREPGAAPLFDVADDIEFEAEDAPEPKVDVTANDEALALALQQEELGSDEETPDPALARALALSRIQKAKTPPAVVTEISDSDSDEFEEVEVTPSSGPTPEPPQPIAVDSDDDEVEVTASAPVQAPKVAQLNDAGKLNNLVQESIQGNAALNTTAPSSRKPGDLISNVARAASARTNEPPKSAAQLVPASRPQTAAPAPAPRRSAASLVTASRPEPPRARSPPRRPARVSAAQLVAASKPPPPPQSPEEASESEDDFEEVAVQLGKEPTPASVREDTPEAEGEDRDSVSPARERTPSPVTESSPDRVQVLPSRRAPSPSPAPVEAELPIPANDRGAPSPSPPRESTPEFDFAAAAETAVEREPPLVETLHDESEDEEAIEWSRSPSPVRRKLALAGEDGEGDTSMQSIESHHSQAPSEAGDNGEMAPVDMVDEEDDYARFLAQIKGRDLTDVRTEIDEEIRVLNTQTKAAMRDSDEITQAMVVQIQTLLRHFGIPYITAPMEAEAQCAKLAELGLVDGIITDDSDVFLFGGTQCFKNIFNDNKFAECILATDVERELSLTRERLISLSYLLGSDYTIGLPGIGPVLALELLANFPGPDGLLRFKEWWTRVQRGQDLDVEADTKWKRNFKKRFSGSIFLLSDWPNPQVREAYLYPTTDESDEPFHWGFPRLQALRTFLHEELSWSISKVDDELTPIVQRIAQRGKGGLAKQKTLLPFFDATAGVGHYAPRRRQVNVSKRLLNVIKEFREAEAKARGQEPEDWGEMMKAVEPAPVAGKRKASGSATAVKDADADEEPLEEVQPKKRKRAPAKRGRGRGRGGSRAASSRASSKAASRAASVASDEDYAE</sequence>
<dbReference type="Pfam" id="PF00867">
    <property type="entry name" value="XPG_I"/>
    <property type="match status" value="1"/>
</dbReference>
<dbReference type="SUPFAM" id="SSF88723">
    <property type="entry name" value="PIN domain-like"/>
    <property type="match status" value="1"/>
</dbReference>
<feature type="region of interest" description="Disordered" evidence="12">
    <location>
        <begin position="570"/>
        <end position="822"/>
    </location>
</feature>
<evidence type="ECO:0000259" key="14">
    <source>
        <dbReference type="SMART" id="SM00485"/>
    </source>
</evidence>
<dbReference type="InterPro" id="IPR001044">
    <property type="entry name" value="XPG/Rad2_eukaryotes"/>
</dbReference>
<dbReference type="KEGG" id="tasa:A1Q1_02762"/>
<keyword evidence="7" id="KW-0227">DNA damage</keyword>
<dbReference type="PANTHER" id="PTHR16171:SF7">
    <property type="entry name" value="DNA REPAIR PROTEIN RAD2"/>
    <property type="match status" value="1"/>
</dbReference>
<dbReference type="InterPro" id="IPR029060">
    <property type="entry name" value="PIN-like_dom_sf"/>
</dbReference>
<dbReference type="EMBL" id="ALBS01000020">
    <property type="protein sequence ID" value="EJT52712.1"/>
    <property type="molecule type" value="Genomic_DNA"/>
</dbReference>
<dbReference type="Proteomes" id="UP000002748">
    <property type="component" value="Unassembled WGS sequence"/>
</dbReference>
<dbReference type="GO" id="GO:0046872">
    <property type="term" value="F:metal ion binding"/>
    <property type="evidence" value="ECO:0007669"/>
    <property type="project" value="UniProtKB-KW"/>
</dbReference>
<evidence type="ECO:0000256" key="4">
    <source>
        <dbReference type="ARBA" id="ARBA00022722"/>
    </source>
</evidence>
<evidence type="ECO:0000259" key="13">
    <source>
        <dbReference type="SMART" id="SM00484"/>
    </source>
</evidence>
<dbReference type="InterPro" id="IPR006086">
    <property type="entry name" value="XPG-I_dom"/>
</dbReference>
<feature type="compositionally biased region" description="Acidic residues" evidence="12">
    <location>
        <begin position="479"/>
        <end position="490"/>
    </location>
</feature>
<organism evidence="15 16">
    <name type="scientific">Trichosporon asahii var. asahii (strain ATCC 90039 / CBS 2479 / JCM 2466 / KCTC 7840 / NBRC 103889/ NCYC 2677 / UAMH 7654)</name>
    <name type="common">Yeast</name>
    <dbReference type="NCBI Taxonomy" id="1186058"/>
    <lineage>
        <taxon>Eukaryota</taxon>
        <taxon>Fungi</taxon>
        <taxon>Dikarya</taxon>
        <taxon>Basidiomycota</taxon>
        <taxon>Agaricomycotina</taxon>
        <taxon>Tremellomycetes</taxon>
        <taxon>Trichosporonales</taxon>
        <taxon>Trichosporonaceae</taxon>
        <taxon>Trichosporon</taxon>
    </lineage>
</organism>
<dbReference type="OrthoDB" id="31113at2759"/>
<feature type="compositionally biased region" description="Basic residues" evidence="12">
    <location>
        <begin position="1201"/>
        <end position="1217"/>
    </location>
</feature>
<dbReference type="SMART" id="SM00484">
    <property type="entry name" value="XPGI"/>
    <property type="match status" value="1"/>
</dbReference>
<feature type="compositionally biased region" description="Low complexity" evidence="12">
    <location>
        <begin position="587"/>
        <end position="612"/>
    </location>
</feature>
<comment type="subcellular location">
    <subcellularLocation>
        <location evidence="2">Nucleus</location>
    </subcellularLocation>
</comment>
<dbReference type="GeneID" id="25986275"/>
<dbReference type="Pfam" id="PF00752">
    <property type="entry name" value="XPG_N"/>
    <property type="match status" value="1"/>
</dbReference>
<keyword evidence="6" id="KW-0255">Endonuclease</keyword>
<evidence type="ECO:0000256" key="2">
    <source>
        <dbReference type="ARBA" id="ARBA00004123"/>
    </source>
</evidence>
<feature type="compositionally biased region" description="Basic and acidic residues" evidence="12">
    <location>
        <begin position="684"/>
        <end position="694"/>
    </location>
</feature>
<keyword evidence="11" id="KW-0539">Nucleus</keyword>
<dbReference type="Gene3D" id="3.40.50.1010">
    <property type="entry name" value="5'-nuclease"/>
    <property type="match status" value="2"/>
</dbReference>
<evidence type="ECO:0000256" key="6">
    <source>
        <dbReference type="ARBA" id="ARBA00022759"/>
    </source>
</evidence>
<dbReference type="PROSITE" id="PS00841">
    <property type="entry name" value="XPG_1"/>
    <property type="match status" value="1"/>
</dbReference>
<dbReference type="SUPFAM" id="SSF47807">
    <property type="entry name" value="5' to 3' exonuclease, C-terminal subdomain"/>
    <property type="match status" value="1"/>
</dbReference>
<evidence type="ECO:0000256" key="3">
    <source>
        <dbReference type="ARBA" id="ARBA00005283"/>
    </source>
</evidence>
<feature type="compositionally biased region" description="Acidic residues" evidence="12">
    <location>
        <begin position="648"/>
        <end position="658"/>
    </location>
</feature>
<feature type="compositionally biased region" description="Basic and acidic residues" evidence="12">
    <location>
        <begin position="757"/>
        <end position="770"/>
    </location>
</feature>
<dbReference type="InterPro" id="IPR006085">
    <property type="entry name" value="XPG_DNA_repair_N"/>
</dbReference>
<evidence type="ECO:0000256" key="5">
    <source>
        <dbReference type="ARBA" id="ARBA00022723"/>
    </source>
</evidence>
<feature type="compositionally biased region" description="Low complexity" evidence="12">
    <location>
        <begin position="1219"/>
        <end position="1236"/>
    </location>
</feature>
<dbReference type="PROSITE" id="PS00842">
    <property type="entry name" value="XPG_2"/>
    <property type="match status" value="1"/>
</dbReference>
<feature type="compositionally biased region" description="Low complexity" evidence="12">
    <location>
        <begin position="708"/>
        <end position="727"/>
    </location>
</feature>
<feature type="compositionally biased region" description="Low complexity" evidence="12">
    <location>
        <begin position="627"/>
        <end position="637"/>
    </location>
</feature>
<feature type="region of interest" description="Disordered" evidence="12">
    <location>
        <begin position="467"/>
        <end position="525"/>
    </location>
</feature>
<protein>
    <submittedName>
        <fullName evidence="15">Uncharacterized protein</fullName>
    </submittedName>
</protein>
<evidence type="ECO:0000313" key="15">
    <source>
        <dbReference type="EMBL" id="EJT52712.1"/>
    </source>
</evidence>
<evidence type="ECO:0000313" key="16">
    <source>
        <dbReference type="Proteomes" id="UP000002748"/>
    </source>
</evidence>
<feature type="region of interest" description="Disordered" evidence="12">
    <location>
        <begin position="130"/>
        <end position="198"/>
    </location>
</feature>
<name>J6FC79_TRIAS</name>
<dbReference type="CDD" id="cd09904">
    <property type="entry name" value="H3TH_XPG"/>
    <property type="match status" value="1"/>
</dbReference>
<dbReference type="PRINTS" id="PR00066">
    <property type="entry name" value="XRODRMPGMNTG"/>
</dbReference>
<feature type="domain" description="XPG-I" evidence="13">
    <location>
        <begin position="889"/>
        <end position="958"/>
    </location>
</feature>
<dbReference type="AlphaFoldDB" id="J6FC79"/>
<dbReference type="VEuPathDB" id="FungiDB:A1Q1_02762"/>
<dbReference type="InterPro" id="IPR019974">
    <property type="entry name" value="XPG_CS"/>
</dbReference>
<comment type="cofactor">
    <cofactor evidence="1">
        <name>Mg(2+)</name>
        <dbReference type="ChEBI" id="CHEBI:18420"/>
    </cofactor>
</comment>
<dbReference type="GO" id="GO:0003697">
    <property type="term" value="F:single-stranded DNA binding"/>
    <property type="evidence" value="ECO:0007669"/>
    <property type="project" value="InterPro"/>
</dbReference>
<keyword evidence="5" id="KW-0479">Metal-binding</keyword>
<dbReference type="PANTHER" id="PTHR16171">
    <property type="entry name" value="DNA REPAIR PROTEIN COMPLEMENTING XP-G CELLS-RELATED"/>
    <property type="match status" value="1"/>
</dbReference>
<dbReference type="PRINTS" id="PR00853">
    <property type="entry name" value="XPGRADSUPER"/>
</dbReference>
<feature type="region of interest" description="Disordered" evidence="12">
    <location>
        <begin position="322"/>
        <end position="369"/>
    </location>
</feature>
<feature type="region of interest" description="Disordered" evidence="12">
    <location>
        <begin position="381"/>
        <end position="406"/>
    </location>
</feature>
<dbReference type="RefSeq" id="XP_014184149.1">
    <property type="nucleotide sequence ID" value="XM_014328674.1"/>
</dbReference>
<feature type="compositionally biased region" description="Basic and acidic residues" evidence="12">
    <location>
        <begin position="388"/>
        <end position="402"/>
    </location>
</feature>
<proteinExistence type="inferred from homology"/>
<reference evidence="15 16" key="1">
    <citation type="journal article" date="2012" name="Eukaryot. Cell">
        <title>Draft genome sequence of CBS 2479, the standard type strain of Trichosporon asahii.</title>
        <authorList>
            <person name="Yang R.Y."/>
            <person name="Li H.T."/>
            <person name="Zhu H."/>
            <person name="Zhou G.P."/>
            <person name="Wang M."/>
            <person name="Wang L."/>
        </authorList>
    </citation>
    <scope>NUCLEOTIDE SEQUENCE [LARGE SCALE GENOMIC DNA]</scope>
    <source>
        <strain evidence="16">ATCC 90039 / CBS 2479 / JCM 2466 / KCTC 7840 / NCYC 2677 / UAMH 7654</strain>
    </source>
</reference>
<comment type="similarity">
    <text evidence="3">Belongs to the XPG/RAD2 endonuclease family. XPG subfamily.</text>
</comment>
<dbReference type="HOGENOM" id="CLU_003018_2_0_1"/>
<dbReference type="InterPro" id="IPR036279">
    <property type="entry name" value="5-3_exonuclease_C_sf"/>
</dbReference>
<comment type="caution">
    <text evidence="15">The sequence shown here is derived from an EMBL/GenBank/DDBJ whole genome shotgun (WGS) entry which is preliminary data.</text>
</comment>
<evidence type="ECO:0000256" key="7">
    <source>
        <dbReference type="ARBA" id="ARBA00022763"/>
    </source>
</evidence>
<feature type="compositionally biased region" description="Polar residues" evidence="12">
    <location>
        <begin position="802"/>
        <end position="815"/>
    </location>
</feature>
<dbReference type="InterPro" id="IPR006084">
    <property type="entry name" value="XPG/Rad2"/>
</dbReference>
<keyword evidence="8" id="KW-0378">Hydrolase</keyword>
<feature type="region of interest" description="Disordered" evidence="12">
    <location>
        <begin position="1169"/>
        <end position="1245"/>
    </location>
</feature>
<dbReference type="InterPro" id="IPR008918">
    <property type="entry name" value="HhH2"/>
</dbReference>
<dbReference type="GO" id="GO:0004520">
    <property type="term" value="F:DNA endonuclease activity"/>
    <property type="evidence" value="ECO:0007669"/>
    <property type="project" value="TreeGrafter"/>
</dbReference>
<keyword evidence="4" id="KW-0540">Nuclease</keyword>
<feature type="compositionally biased region" description="Basic and acidic residues" evidence="12">
    <location>
        <begin position="329"/>
        <end position="356"/>
    </location>
</feature>
<evidence type="ECO:0000256" key="10">
    <source>
        <dbReference type="ARBA" id="ARBA00023204"/>
    </source>
</evidence>
<gene>
    <name evidence="15" type="ORF">A1Q1_02762</name>
</gene>
<dbReference type="Gene3D" id="1.10.150.20">
    <property type="entry name" value="5' to 3' exonuclease, C-terminal subdomain"/>
    <property type="match status" value="1"/>
</dbReference>
<feature type="compositionally biased region" description="Acidic residues" evidence="12">
    <location>
        <begin position="357"/>
        <end position="367"/>
    </location>
</feature>
<evidence type="ECO:0000256" key="8">
    <source>
        <dbReference type="ARBA" id="ARBA00022801"/>
    </source>
</evidence>
<accession>J6FC79</accession>
<dbReference type="GO" id="GO:0006289">
    <property type="term" value="P:nucleotide-excision repair"/>
    <property type="evidence" value="ECO:0007669"/>
    <property type="project" value="InterPro"/>
</dbReference>
<dbReference type="CDD" id="cd09868">
    <property type="entry name" value="PIN_XPG_RAD2"/>
    <property type="match status" value="2"/>
</dbReference>
<dbReference type="SMART" id="SM00485">
    <property type="entry name" value="XPGN"/>
    <property type="match status" value="1"/>
</dbReference>
<feature type="domain" description="XPG N-terminal" evidence="14">
    <location>
        <begin position="1"/>
        <end position="98"/>
    </location>
</feature>
<keyword evidence="9" id="KW-0460">Magnesium</keyword>
<evidence type="ECO:0000256" key="12">
    <source>
        <dbReference type="SAM" id="MobiDB-lite"/>
    </source>
</evidence>
<dbReference type="GO" id="GO:0016788">
    <property type="term" value="F:hydrolase activity, acting on ester bonds"/>
    <property type="evidence" value="ECO:0007669"/>
    <property type="project" value="InterPro"/>
</dbReference>
<evidence type="ECO:0000256" key="11">
    <source>
        <dbReference type="ARBA" id="ARBA00023242"/>
    </source>
</evidence>
<dbReference type="SMART" id="SM00279">
    <property type="entry name" value="HhH2"/>
    <property type="match status" value="1"/>
</dbReference>